<comment type="pathway">
    <text evidence="3">Cofactor biosynthesis; coenzyme F0 biosynthesis.</text>
</comment>
<dbReference type="CDD" id="cd01335">
    <property type="entry name" value="Radical_SAM"/>
    <property type="match status" value="2"/>
</dbReference>
<feature type="domain" description="Radical SAM core" evidence="19">
    <location>
        <begin position="470"/>
        <end position="709"/>
    </location>
</feature>
<evidence type="ECO:0000259" key="19">
    <source>
        <dbReference type="PROSITE" id="PS51918"/>
    </source>
</evidence>
<dbReference type="RefSeq" id="WP_270056311.1">
    <property type="nucleotide sequence ID" value="NZ_CP115149.1"/>
</dbReference>
<protein>
    <recommendedName>
        <fullName evidence="8">FO synthase</fullName>
        <ecNumber evidence="7">2.5.1.147</ecNumber>
        <ecNumber evidence="6">4.3.1.32</ecNumber>
    </recommendedName>
</protein>
<dbReference type="SMART" id="SM00729">
    <property type="entry name" value="Elp3"/>
    <property type="match status" value="2"/>
</dbReference>
<dbReference type="Pfam" id="PF19288">
    <property type="entry name" value="CofH_C"/>
    <property type="match status" value="1"/>
</dbReference>
<keyword evidence="9" id="KW-0004">4Fe-4S</keyword>
<keyword evidence="13" id="KW-0408">Iron</keyword>
<evidence type="ECO:0000256" key="9">
    <source>
        <dbReference type="ARBA" id="ARBA00022485"/>
    </source>
</evidence>
<evidence type="ECO:0000256" key="2">
    <source>
        <dbReference type="ARBA" id="ARBA00003692"/>
    </source>
</evidence>
<reference evidence="20 21" key="1">
    <citation type="journal article" date="2023" name="ISME J.">
        <title>Thermophilic Dehalococcoidia with unusual traits shed light on an unexpected past.</title>
        <authorList>
            <person name="Palmer M."/>
            <person name="Covington J.K."/>
            <person name="Zhou E.M."/>
            <person name="Thomas S.C."/>
            <person name="Habib N."/>
            <person name="Seymour C.O."/>
            <person name="Lai D."/>
            <person name="Johnston J."/>
            <person name="Hashimi A."/>
            <person name="Jiao J.Y."/>
            <person name="Muok A.R."/>
            <person name="Liu L."/>
            <person name="Xian W.D."/>
            <person name="Zhi X.Y."/>
            <person name="Li M.M."/>
            <person name="Silva L.P."/>
            <person name="Bowen B.P."/>
            <person name="Louie K."/>
            <person name="Briegel A."/>
            <person name="Pett-Ridge J."/>
            <person name="Weber P.K."/>
            <person name="Tocheva E.I."/>
            <person name="Woyke T."/>
            <person name="Northen T.R."/>
            <person name="Mayali X."/>
            <person name="Li W.J."/>
            <person name="Hedlund B.P."/>
        </authorList>
    </citation>
    <scope>NUCLEOTIDE SEQUENCE [LARGE SCALE GENOMIC DNA]</scope>
    <source>
        <strain evidence="20 21">YIM 72310</strain>
    </source>
</reference>
<dbReference type="InterPro" id="IPR013785">
    <property type="entry name" value="Aldolase_TIM"/>
</dbReference>
<dbReference type="InterPro" id="IPR058240">
    <property type="entry name" value="rSAM_sf"/>
</dbReference>
<proteinExistence type="inferred from homology"/>
<gene>
    <name evidence="20" type="primary">cofH</name>
    <name evidence="20" type="ORF">O0235_13590</name>
</gene>
<dbReference type="InterPro" id="IPR020050">
    <property type="entry name" value="FO_synthase_su2"/>
</dbReference>
<dbReference type="NCBIfam" id="TIGR00423">
    <property type="entry name" value="CofH family radical SAM protein"/>
    <property type="match status" value="1"/>
</dbReference>
<dbReference type="NCBIfam" id="TIGR03550">
    <property type="entry name" value="F420_cofG"/>
    <property type="match status" value="1"/>
</dbReference>
<dbReference type="PANTHER" id="PTHR43076">
    <property type="entry name" value="FO SYNTHASE (COFH)"/>
    <property type="match status" value="1"/>
</dbReference>
<evidence type="ECO:0000256" key="15">
    <source>
        <dbReference type="ARBA" id="ARBA00023239"/>
    </source>
</evidence>
<name>A0ABY7M7P2_9CHLR</name>
<dbReference type="InterPro" id="IPR007197">
    <property type="entry name" value="rSAM"/>
</dbReference>
<dbReference type="InterPro" id="IPR045567">
    <property type="entry name" value="CofH/MnqC-like_C"/>
</dbReference>
<dbReference type="SFLD" id="SFLDF00294">
    <property type="entry name" value="7_8-didemethyl-8-hydroxy-5-dea"/>
    <property type="match status" value="1"/>
</dbReference>
<dbReference type="NCBIfam" id="NF005609">
    <property type="entry name" value="PRK07360.1"/>
    <property type="match status" value="1"/>
</dbReference>
<evidence type="ECO:0000256" key="8">
    <source>
        <dbReference type="ARBA" id="ARBA00022220"/>
    </source>
</evidence>
<evidence type="ECO:0000256" key="14">
    <source>
        <dbReference type="ARBA" id="ARBA00023014"/>
    </source>
</evidence>
<evidence type="ECO:0000313" key="20">
    <source>
        <dbReference type="EMBL" id="WBL35786.1"/>
    </source>
</evidence>
<dbReference type="NCBIfam" id="TIGR03551">
    <property type="entry name" value="F420_cofH"/>
    <property type="match status" value="1"/>
</dbReference>
<accession>A0ABY7M7P2</accession>
<dbReference type="SFLD" id="SFLDG01389">
    <property type="entry name" value="menaquinone_synthsis_involved"/>
    <property type="match status" value="1"/>
</dbReference>
<evidence type="ECO:0000256" key="12">
    <source>
        <dbReference type="ARBA" id="ARBA00022723"/>
    </source>
</evidence>
<dbReference type="HAMAP" id="MF_01612">
    <property type="entry name" value="FO_synth_sub2"/>
    <property type="match status" value="1"/>
</dbReference>
<organism evidence="20 21">
    <name type="scientific">Tepidiforma flava</name>
    <dbReference type="NCBI Taxonomy" id="3004094"/>
    <lineage>
        <taxon>Bacteria</taxon>
        <taxon>Bacillati</taxon>
        <taxon>Chloroflexota</taxon>
        <taxon>Tepidiformia</taxon>
        <taxon>Tepidiformales</taxon>
        <taxon>Tepidiformaceae</taxon>
        <taxon>Tepidiforma</taxon>
    </lineage>
</organism>
<comment type="catalytic activity">
    <reaction evidence="16">
        <text>5-amino-6-(D-ribitylamino)uracil + L-tyrosine + S-adenosyl-L-methionine = 5-amino-5-(4-hydroxybenzyl)-6-(D-ribitylimino)-5,6-dihydrouracil + 2-iminoacetate + 5'-deoxyadenosine + L-methionine + H(+)</text>
        <dbReference type="Rhea" id="RHEA:55200"/>
        <dbReference type="ChEBI" id="CHEBI:15378"/>
        <dbReference type="ChEBI" id="CHEBI:15934"/>
        <dbReference type="ChEBI" id="CHEBI:17319"/>
        <dbReference type="ChEBI" id="CHEBI:57844"/>
        <dbReference type="ChEBI" id="CHEBI:58315"/>
        <dbReference type="ChEBI" id="CHEBI:59789"/>
        <dbReference type="ChEBI" id="CHEBI:77846"/>
        <dbReference type="ChEBI" id="CHEBI:85936"/>
        <dbReference type="EC" id="2.5.1.147"/>
    </reaction>
</comment>
<keyword evidence="12" id="KW-0479">Metal-binding</keyword>
<dbReference type="SFLD" id="SFLDG01064">
    <property type="entry name" value="F420__menaquinone_cofactor_bio"/>
    <property type="match status" value="3"/>
</dbReference>
<feature type="domain" description="Radical SAM core" evidence="19">
    <location>
        <begin position="51"/>
        <end position="299"/>
    </location>
</feature>
<sequence length="820" mass="90817">MLTTTRATLDRALAGFLPTDEEALALADETDLEPLLAAASELRDRGHRNVISYSRKVFIPLTQLCRDVCHYCTFAKPPRPGQRAYMTPDEVLEIARAGAAAGCREALFTLGDKPELRYRTARRELDEMGYPTTIAYLAAMAELVYRETGLFPHANPGVMTAEEIALLRRVSVSQGIMLESAAERLFTEKGAVHYGSPDKRPAVRLATIAEAGRQHVPFTSGILIGIGETRRERVESLLALRRLHAEYGHIQEIIVQNFRAKPGTKMANAPEPDLDDLLWSLAVARVIFGPEMNIQAPPNLSYDEYPRLIAAGLNDWGGVSPVTPDHVNPEAPWPHLEQLRQRTAECGKVLIERLPVYPAYAVDSERWQDPALRTAVIRAIDAEGFARMDDWSPGDAAAAPPAADIPRKLDPARRADTSTAEVRAILAAREAGEDLTEAQIERLFQARGDDYHLVCEAADRLREAVNGEVVSYVVNRNINYTNICYFRCQFCAFAKGKLSESLRGTPYDLDTGEIVRRAREAWERGATEVCMQGGIHPEYTGETYLRILRAVKQAVPGLHIHAFSPLEVAQGAETLGITVREFLLRLREAGLGTLPGTAAEVLDDDIRVILCPDKLSTDQWLRVVEEAHRVGFRTTSTIMYGHIDRPRNWARHLVALRDLQKRTGGITEFVPLPFVHMEAPIYLKGRARRGPTFREAVLMHAVARLALHPYVTNIQVSWVKMGPEGVRACLDAGVNDMGGTLMNESISRAAGAGFGQELPPEEMERLIRSMGRTPRQRTTTYGPAPEERVIASFGAPPLAPIVLTPVRKYERAPERAAAAP</sequence>
<evidence type="ECO:0000256" key="6">
    <source>
        <dbReference type="ARBA" id="ARBA00012126"/>
    </source>
</evidence>
<evidence type="ECO:0000256" key="1">
    <source>
        <dbReference type="ARBA" id="ARBA00001966"/>
    </source>
</evidence>
<dbReference type="EC" id="2.5.1.147" evidence="7"/>
<comment type="catalytic activity">
    <reaction evidence="17">
        <text>5-amino-5-(4-hydroxybenzyl)-6-(D-ribitylimino)-5,6-dihydrouracil + S-adenosyl-L-methionine = 7,8-didemethyl-8-hydroxy-5-deazariboflavin + 5'-deoxyadenosine + L-methionine + NH4(+) + H(+)</text>
        <dbReference type="Rhea" id="RHEA:55204"/>
        <dbReference type="ChEBI" id="CHEBI:15378"/>
        <dbReference type="ChEBI" id="CHEBI:17319"/>
        <dbReference type="ChEBI" id="CHEBI:28938"/>
        <dbReference type="ChEBI" id="CHEBI:57844"/>
        <dbReference type="ChEBI" id="CHEBI:59789"/>
        <dbReference type="ChEBI" id="CHEBI:59904"/>
        <dbReference type="ChEBI" id="CHEBI:85936"/>
        <dbReference type="EC" id="4.3.1.32"/>
    </reaction>
</comment>
<dbReference type="InterPro" id="IPR019940">
    <property type="entry name" value="CofH_family"/>
</dbReference>
<evidence type="ECO:0000256" key="13">
    <source>
        <dbReference type="ARBA" id="ARBA00023004"/>
    </source>
</evidence>
<keyword evidence="11" id="KW-0949">S-adenosyl-L-methionine</keyword>
<keyword evidence="10 20" id="KW-0808">Transferase</keyword>
<evidence type="ECO:0000256" key="16">
    <source>
        <dbReference type="ARBA" id="ARBA00048468"/>
    </source>
</evidence>
<dbReference type="NCBIfam" id="NF004884">
    <property type="entry name" value="PRK06245.1"/>
    <property type="match status" value="1"/>
</dbReference>
<dbReference type="SUPFAM" id="SSF102114">
    <property type="entry name" value="Radical SAM enzymes"/>
    <property type="match status" value="2"/>
</dbReference>
<evidence type="ECO:0000256" key="11">
    <source>
        <dbReference type="ARBA" id="ARBA00022691"/>
    </source>
</evidence>
<keyword evidence="14" id="KW-0411">Iron-sulfur</keyword>
<dbReference type="EMBL" id="CP115149">
    <property type="protein sequence ID" value="WBL35786.1"/>
    <property type="molecule type" value="Genomic_DNA"/>
</dbReference>
<dbReference type="InterPro" id="IPR019939">
    <property type="entry name" value="CofG_family"/>
</dbReference>
<keyword evidence="21" id="KW-1185">Reference proteome</keyword>
<dbReference type="SFLD" id="SFLDS00029">
    <property type="entry name" value="Radical_SAM"/>
    <property type="match status" value="3"/>
</dbReference>
<dbReference type="SFLD" id="SFLDG01388">
    <property type="entry name" value="7_8-didemethyl-8-hydroxy-5-dea"/>
    <property type="match status" value="2"/>
</dbReference>
<dbReference type="PANTHER" id="PTHR43076:SF1">
    <property type="entry name" value="LIPOYL SYNTHASE 2"/>
    <property type="match status" value="1"/>
</dbReference>
<evidence type="ECO:0000256" key="17">
    <source>
        <dbReference type="ARBA" id="ARBA00048974"/>
    </source>
</evidence>
<dbReference type="InterPro" id="IPR034405">
    <property type="entry name" value="F420"/>
</dbReference>
<dbReference type="Gene3D" id="3.20.20.70">
    <property type="entry name" value="Aldolase class I"/>
    <property type="match status" value="2"/>
</dbReference>
<evidence type="ECO:0000256" key="10">
    <source>
        <dbReference type="ARBA" id="ARBA00022679"/>
    </source>
</evidence>
<evidence type="ECO:0000256" key="3">
    <source>
        <dbReference type="ARBA" id="ARBA00004712"/>
    </source>
</evidence>
<evidence type="ECO:0000256" key="18">
    <source>
        <dbReference type="SAM" id="MobiDB-lite"/>
    </source>
</evidence>
<dbReference type="SFLD" id="SFLDF00343">
    <property type="entry name" value="aminofutalosine_synthase_(mqnE"/>
    <property type="match status" value="1"/>
</dbReference>
<dbReference type="InterPro" id="IPR006638">
    <property type="entry name" value="Elp3/MiaA/NifB-like_rSAM"/>
</dbReference>
<evidence type="ECO:0000256" key="5">
    <source>
        <dbReference type="ARBA" id="ARBA00010826"/>
    </source>
</evidence>
<dbReference type="EC" id="4.3.1.32" evidence="6"/>
<dbReference type="GO" id="GO:0141093">
    <property type="term" value="F:5-amino-6-(D-ribitylamino)uracil--L-tyrosine 4-hydroxyphenyl transferase activity"/>
    <property type="evidence" value="ECO:0007669"/>
    <property type="project" value="UniProtKB-EC"/>
</dbReference>
<keyword evidence="15" id="KW-0456">Lyase</keyword>
<evidence type="ECO:0000313" key="21">
    <source>
        <dbReference type="Proteomes" id="UP001212803"/>
    </source>
</evidence>
<comment type="similarity">
    <text evidence="4">In the C-terminal section; belongs to the radical SAM superfamily. CofH family.</text>
</comment>
<comment type="similarity">
    <text evidence="5">In the N-terminal section; belongs to the radical SAM superfamily. CofG family.</text>
</comment>
<dbReference type="Pfam" id="PF04055">
    <property type="entry name" value="Radical_SAM"/>
    <property type="match status" value="2"/>
</dbReference>
<feature type="region of interest" description="Disordered" evidence="18">
    <location>
        <begin position="391"/>
        <end position="413"/>
    </location>
</feature>
<evidence type="ECO:0000256" key="4">
    <source>
        <dbReference type="ARBA" id="ARBA00010051"/>
    </source>
</evidence>
<comment type="cofactor">
    <cofactor evidence="1">
        <name>[4Fe-4S] cluster</name>
        <dbReference type="ChEBI" id="CHEBI:49883"/>
    </cofactor>
</comment>
<evidence type="ECO:0000256" key="7">
    <source>
        <dbReference type="ARBA" id="ARBA00012289"/>
    </source>
</evidence>
<comment type="function">
    <text evidence="2">Catalyzes the radical-mediated synthesis of 7,8-didemethyl-8-hydroxy-5-deazariboflavin (FO) from 5-amino-6-(D-ribitylamino)uracil and L-tyrosine.</text>
</comment>
<dbReference type="Proteomes" id="UP001212803">
    <property type="component" value="Chromosome"/>
</dbReference>
<dbReference type="HAMAP" id="MF_01611">
    <property type="entry name" value="FO_synth_sub1"/>
    <property type="match status" value="1"/>
</dbReference>
<dbReference type="PROSITE" id="PS51918">
    <property type="entry name" value="RADICAL_SAM"/>
    <property type="match status" value="2"/>
</dbReference>